<gene>
    <name evidence="3" type="ORF">EHT87_27360</name>
</gene>
<dbReference type="Proteomes" id="UP000274271">
    <property type="component" value="Unassembled WGS sequence"/>
</dbReference>
<protein>
    <submittedName>
        <fullName evidence="3">Uncharacterized protein</fullName>
    </submittedName>
</protein>
<evidence type="ECO:0000313" key="3">
    <source>
        <dbReference type="EMBL" id="RRB10866.1"/>
    </source>
</evidence>
<feature type="region of interest" description="Disordered" evidence="1">
    <location>
        <begin position="164"/>
        <end position="186"/>
    </location>
</feature>
<reference evidence="3 4" key="1">
    <citation type="submission" date="2018-11" db="EMBL/GenBank/DDBJ databases">
        <authorList>
            <person name="Zhou Z."/>
            <person name="Wang G."/>
        </authorList>
    </citation>
    <scope>NUCLEOTIDE SEQUENCE [LARGE SCALE GENOMIC DNA]</scope>
    <source>
        <strain evidence="3 4">KCTC42998</strain>
    </source>
</reference>
<evidence type="ECO:0000256" key="1">
    <source>
        <dbReference type="SAM" id="MobiDB-lite"/>
    </source>
</evidence>
<feature type="transmembrane region" description="Helical" evidence="2">
    <location>
        <begin position="99"/>
        <end position="117"/>
    </location>
</feature>
<evidence type="ECO:0000313" key="4">
    <source>
        <dbReference type="Proteomes" id="UP000274271"/>
    </source>
</evidence>
<proteinExistence type="predicted"/>
<organism evidence="3 4">
    <name type="scientific">Larkinella knui</name>
    <dbReference type="NCBI Taxonomy" id="2025310"/>
    <lineage>
        <taxon>Bacteria</taxon>
        <taxon>Pseudomonadati</taxon>
        <taxon>Bacteroidota</taxon>
        <taxon>Cytophagia</taxon>
        <taxon>Cytophagales</taxon>
        <taxon>Spirosomataceae</taxon>
        <taxon>Larkinella</taxon>
    </lineage>
</organism>
<dbReference type="AlphaFoldDB" id="A0A3P1CCQ2"/>
<dbReference type="EMBL" id="RQJP01000006">
    <property type="protein sequence ID" value="RRB10866.1"/>
    <property type="molecule type" value="Genomic_DNA"/>
</dbReference>
<name>A0A3P1CCQ2_9BACT</name>
<accession>A0A3P1CCQ2</accession>
<keyword evidence="2" id="KW-1133">Transmembrane helix</keyword>
<evidence type="ECO:0000256" key="2">
    <source>
        <dbReference type="SAM" id="Phobius"/>
    </source>
</evidence>
<dbReference type="RefSeq" id="WP_124909957.1">
    <property type="nucleotide sequence ID" value="NZ_RQJP01000006.1"/>
</dbReference>
<comment type="caution">
    <text evidence="3">The sequence shown here is derived from an EMBL/GenBank/DDBJ whole genome shotgun (WGS) entry which is preliminary data.</text>
</comment>
<sequence length="186" mass="20418">MKKALSLNGTLALLTFCGLVAVRLLPGLSSSRFSYAVDASIVVVLLAFSDQIIQTALFFAIQLGKTVQLLYQAMAFYTNRLIRLLQKVAHSNESTTSDVLNPLLIALLLIVAGLLSPSDGVDSGLRLSPYDLLVRASIILAVSVGSFFVYVFWDSRKQDYTRRSGLQKENLSKPDENRSSISEPME</sequence>
<keyword evidence="2" id="KW-0472">Membrane</keyword>
<keyword evidence="2" id="KW-0812">Transmembrane</keyword>
<keyword evidence="4" id="KW-1185">Reference proteome</keyword>
<feature type="transmembrane region" description="Helical" evidence="2">
    <location>
        <begin position="132"/>
        <end position="153"/>
    </location>
</feature>